<dbReference type="PATRIC" id="fig|68170.10.peg.262"/>
<evidence type="ECO:0000313" key="7">
    <source>
        <dbReference type="EMBL" id="KJK53348.1"/>
    </source>
</evidence>
<dbReference type="eggNOG" id="COG1816">
    <property type="taxonomic scope" value="Bacteria"/>
</dbReference>
<keyword evidence="3" id="KW-0479">Metal-binding</keyword>
<accession>A0A0F0HHX8</accession>
<name>A0A0F0HHX8_LENAE</name>
<dbReference type="InterPro" id="IPR032466">
    <property type="entry name" value="Metal_Hydrolase"/>
</dbReference>
<dbReference type="SUPFAM" id="SSF51556">
    <property type="entry name" value="Metallo-dependent hydrolases"/>
    <property type="match status" value="1"/>
</dbReference>
<gene>
    <name evidence="7" type="ORF">UK23_01245</name>
</gene>
<evidence type="ECO:0000259" key="6">
    <source>
        <dbReference type="Pfam" id="PF00962"/>
    </source>
</evidence>
<dbReference type="STRING" id="68170.GCA_000974445_07818"/>
<evidence type="ECO:0000313" key="8">
    <source>
        <dbReference type="Proteomes" id="UP000033393"/>
    </source>
</evidence>
<reference evidence="7 8" key="1">
    <citation type="submission" date="2015-02" db="EMBL/GenBank/DDBJ databases">
        <authorList>
            <person name="Ju K.-S."/>
            <person name="Doroghazi J.R."/>
            <person name="Metcalf W."/>
        </authorList>
    </citation>
    <scope>NUCLEOTIDE SEQUENCE [LARGE SCALE GENOMIC DNA]</scope>
    <source>
        <strain evidence="7 8">NRRL B-16140</strain>
    </source>
</reference>
<dbReference type="InterPro" id="IPR006330">
    <property type="entry name" value="Ado/ade_deaminase"/>
</dbReference>
<dbReference type="EMBL" id="JYJG01000003">
    <property type="protein sequence ID" value="KJK53348.1"/>
    <property type="molecule type" value="Genomic_DNA"/>
</dbReference>
<evidence type="ECO:0000256" key="5">
    <source>
        <dbReference type="ARBA" id="ARBA00022833"/>
    </source>
</evidence>
<evidence type="ECO:0000256" key="4">
    <source>
        <dbReference type="ARBA" id="ARBA00022801"/>
    </source>
</evidence>
<organism evidence="7 8">
    <name type="scientific">Lentzea aerocolonigenes</name>
    <name type="common">Lechevalieria aerocolonigenes</name>
    <name type="synonym">Saccharothrix aerocolonigenes</name>
    <dbReference type="NCBI Taxonomy" id="68170"/>
    <lineage>
        <taxon>Bacteria</taxon>
        <taxon>Bacillati</taxon>
        <taxon>Actinomycetota</taxon>
        <taxon>Actinomycetes</taxon>
        <taxon>Pseudonocardiales</taxon>
        <taxon>Pseudonocardiaceae</taxon>
        <taxon>Lentzea</taxon>
    </lineage>
</organism>
<evidence type="ECO:0000256" key="2">
    <source>
        <dbReference type="ARBA" id="ARBA00006676"/>
    </source>
</evidence>
<proteinExistence type="inferred from homology"/>
<dbReference type="InterPro" id="IPR001365">
    <property type="entry name" value="A_deaminase_dom"/>
</dbReference>
<dbReference type="Pfam" id="PF00962">
    <property type="entry name" value="A_deaminase"/>
    <property type="match status" value="1"/>
</dbReference>
<sequence>MRAWAVHISDFVHALPKAELHVHLVGAASLDTVLALARHHPDGPVPTDEAALRKFYEFRNFRHFINQYGVVNDLVTTGEDVRTLVVGYARDAARTNIRYAELTISATSHLRAGIAPDELVEALAAGREEALAVHGVALQWIFDIPGIWDRDWGMTSARFAADHRPEGLVGFGLGGFESDSPRAKFREAFAVARDAGLHMVPHAGETTPPSEIWAALHDLRAERIGHGVSSVQDPDLLRHLADEGVAVEVCPTSNIRTGAVKSFDEHHLPRLVEAGVPVTISTDDPGMFHTDLDREYLLCHERFGFSRDELAGLARAGVRASFAPAELKDQLLKEIDAL</sequence>
<dbReference type="GO" id="GO:0019239">
    <property type="term" value="F:deaminase activity"/>
    <property type="evidence" value="ECO:0007669"/>
    <property type="project" value="InterPro"/>
</dbReference>
<dbReference type="NCBIfam" id="TIGR01430">
    <property type="entry name" value="aden_deam"/>
    <property type="match status" value="1"/>
</dbReference>
<dbReference type="Proteomes" id="UP000033393">
    <property type="component" value="Unassembled WGS sequence"/>
</dbReference>
<keyword evidence="8" id="KW-1185">Reference proteome</keyword>
<dbReference type="PANTHER" id="PTHR43114">
    <property type="entry name" value="ADENINE DEAMINASE"/>
    <property type="match status" value="1"/>
</dbReference>
<keyword evidence="5" id="KW-0862">Zinc</keyword>
<feature type="domain" description="Adenosine deaminase" evidence="6">
    <location>
        <begin position="16"/>
        <end position="337"/>
    </location>
</feature>
<dbReference type="Gene3D" id="3.20.20.140">
    <property type="entry name" value="Metal-dependent hydrolases"/>
    <property type="match status" value="1"/>
</dbReference>
<dbReference type="GO" id="GO:0046872">
    <property type="term" value="F:metal ion binding"/>
    <property type="evidence" value="ECO:0007669"/>
    <property type="project" value="UniProtKB-KW"/>
</dbReference>
<evidence type="ECO:0000256" key="1">
    <source>
        <dbReference type="ARBA" id="ARBA00001947"/>
    </source>
</evidence>
<protein>
    <submittedName>
        <fullName evidence="7">Adenosine deaminase</fullName>
    </submittedName>
</protein>
<comment type="caution">
    <text evidence="7">The sequence shown here is derived from an EMBL/GenBank/DDBJ whole genome shotgun (WGS) entry which is preliminary data.</text>
</comment>
<evidence type="ECO:0000256" key="3">
    <source>
        <dbReference type="ARBA" id="ARBA00022723"/>
    </source>
</evidence>
<dbReference type="PANTHER" id="PTHR43114:SF6">
    <property type="entry name" value="ADENINE DEAMINASE"/>
    <property type="match status" value="1"/>
</dbReference>
<keyword evidence="4" id="KW-0378">Hydrolase</keyword>
<dbReference type="GO" id="GO:0016814">
    <property type="term" value="F:hydrolase activity, acting on carbon-nitrogen (but not peptide) bonds, in cyclic amidines"/>
    <property type="evidence" value="ECO:0007669"/>
    <property type="project" value="UniProtKB-ARBA"/>
</dbReference>
<comment type="similarity">
    <text evidence="2">Belongs to the metallo-dependent hydrolases superfamily. Adenosine and AMP deaminases family.</text>
</comment>
<dbReference type="AlphaFoldDB" id="A0A0F0HHX8"/>
<comment type="cofactor">
    <cofactor evidence="1">
        <name>Zn(2+)</name>
        <dbReference type="ChEBI" id="CHEBI:29105"/>
    </cofactor>
</comment>